<dbReference type="InterPro" id="IPR052379">
    <property type="entry name" value="Type_VII_TA_RNase"/>
</dbReference>
<evidence type="ECO:0000256" key="2">
    <source>
        <dbReference type="ARBA" id="ARBA00022722"/>
    </source>
</evidence>
<evidence type="ECO:0000256" key="3">
    <source>
        <dbReference type="ARBA" id="ARBA00022801"/>
    </source>
</evidence>
<dbReference type="NCBIfam" id="NF047751">
    <property type="entry name" value="HepT_toxin"/>
    <property type="match status" value="1"/>
</dbReference>
<reference evidence="5" key="1">
    <citation type="journal article" date="2015" name="Nature">
        <title>Complex archaea that bridge the gap between prokaryotes and eukaryotes.</title>
        <authorList>
            <person name="Spang A."/>
            <person name="Saw J.H."/>
            <person name="Jorgensen S.L."/>
            <person name="Zaremba-Niedzwiedzka K."/>
            <person name="Martijn J."/>
            <person name="Lind A.E."/>
            <person name="van Eijk R."/>
            <person name="Schleper C."/>
            <person name="Guy L."/>
            <person name="Ettema T.J."/>
        </authorList>
    </citation>
    <scope>NUCLEOTIDE SEQUENCE</scope>
</reference>
<evidence type="ECO:0000256" key="1">
    <source>
        <dbReference type="ARBA" id="ARBA00022649"/>
    </source>
</evidence>
<dbReference type="AlphaFoldDB" id="A0A0F9SXM7"/>
<dbReference type="PANTHER" id="PTHR33397">
    <property type="entry name" value="UPF0331 PROTEIN YUTE"/>
    <property type="match status" value="1"/>
</dbReference>
<dbReference type="Pfam" id="PF01934">
    <property type="entry name" value="HepT-like"/>
    <property type="match status" value="1"/>
</dbReference>
<dbReference type="InterPro" id="IPR037038">
    <property type="entry name" value="HepT-like_sf"/>
</dbReference>
<dbReference type="GO" id="GO:0004540">
    <property type="term" value="F:RNA nuclease activity"/>
    <property type="evidence" value="ECO:0007669"/>
    <property type="project" value="InterPro"/>
</dbReference>
<organism evidence="5">
    <name type="scientific">marine sediment metagenome</name>
    <dbReference type="NCBI Taxonomy" id="412755"/>
    <lineage>
        <taxon>unclassified sequences</taxon>
        <taxon>metagenomes</taxon>
        <taxon>ecological metagenomes</taxon>
    </lineage>
</organism>
<accession>A0A0F9SXM7</accession>
<dbReference type="PANTHER" id="PTHR33397:SF5">
    <property type="entry name" value="RNASE YUTE-RELATED"/>
    <property type="match status" value="1"/>
</dbReference>
<evidence type="ECO:0000313" key="5">
    <source>
        <dbReference type="EMBL" id="KKN33973.1"/>
    </source>
</evidence>
<evidence type="ECO:0000256" key="4">
    <source>
        <dbReference type="ARBA" id="ARBA00024207"/>
    </source>
</evidence>
<name>A0A0F9SXM7_9ZZZZ</name>
<keyword evidence="3" id="KW-0378">Hydrolase</keyword>
<dbReference type="GO" id="GO:0016787">
    <property type="term" value="F:hydrolase activity"/>
    <property type="evidence" value="ECO:0007669"/>
    <property type="project" value="UniProtKB-KW"/>
</dbReference>
<keyword evidence="1" id="KW-1277">Toxin-antitoxin system</keyword>
<protein>
    <recommendedName>
        <fullName evidence="6">DUF86 domain-containing protein</fullName>
    </recommendedName>
</protein>
<dbReference type="Gene3D" id="1.20.120.580">
    <property type="entry name" value="bsu32300-like"/>
    <property type="match status" value="1"/>
</dbReference>
<proteinExistence type="inferred from homology"/>
<comment type="caution">
    <text evidence="5">The sequence shown here is derived from an EMBL/GenBank/DDBJ whole genome shotgun (WGS) entry which is preliminary data.</text>
</comment>
<dbReference type="InterPro" id="IPR008201">
    <property type="entry name" value="HepT-like"/>
</dbReference>
<comment type="similarity">
    <text evidence="4">Belongs to the HepT RNase toxin family.</text>
</comment>
<dbReference type="GO" id="GO:0110001">
    <property type="term" value="C:toxin-antitoxin complex"/>
    <property type="evidence" value="ECO:0007669"/>
    <property type="project" value="InterPro"/>
</dbReference>
<gene>
    <name evidence="5" type="ORF">LCGC14_0798250</name>
</gene>
<sequence length="146" mass="17266">MNINRDLVIKRFDRLDTLLEKLREIKDVEEKKFLNDLTLQLSAQRALVVSINICIDIGAHILSLNKNGKPETYSEIFENLSNLEIINKKRKDDIIALVKFRNLLGHLYMEIDNKKVYEIIQKDLDILTFFKKDIFTKFKNELKNEL</sequence>
<evidence type="ECO:0008006" key="6">
    <source>
        <dbReference type="Google" id="ProtNLM"/>
    </source>
</evidence>
<keyword evidence="2" id="KW-0540">Nuclease</keyword>
<dbReference type="EMBL" id="LAZR01002136">
    <property type="protein sequence ID" value="KKN33973.1"/>
    <property type="molecule type" value="Genomic_DNA"/>
</dbReference>